<feature type="domain" description="LysM" evidence="1">
    <location>
        <begin position="51"/>
        <end position="95"/>
    </location>
</feature>
<dbReference type="Pfam" id="PF01476">
    <property type="entry name" value="LysM"/>
    <property type="match status" value="2"/>
</dbReference>
<dbReference type="InterPro" id="IPR018392">
    <property type="entry name" value="LysM"/>
</dbReference>
<dbReference type="PROSITE" id="PS51782">
    <property type="entry name" value="LYSM"/>
    <property type="match status" value="2"/>
</dbReference>
<evidence type="ECO:0000259" key="1">
    <source>
        <dbReference type="PROSITE" id="PS51782"/>
    </source>
</evidence>
<dbReference type="AlphaFoldDB" id="W4RI73"/>
<evidence type="ECO:0000313" key="2">
    <source>
        <dbReference type="EMBL" id="GAE43847.1"/>
    </source>
</evidence>
<feature type="domain" description="LysM" evidence="1">
    <location>
        <begin position="2"/>
        <end position="46"/>
    </location>
</feature>
<protein>
    <submittedName>
        <fullName evidence="2">Spore peptidoglycan hydrolase</fullName>
    </submittedName>
</protein>
<evidence type="ECO:0000313" key="3">
    <source>
        <dbReference type="Proteomes" id="UP000018949"/>
    </source>
</evidence>
<dbReference type="Proteomes" id="UP000018949">
    <property type="component" value="Unassembled WGS sequence"/>
</dbReference>
<dbReference type="PANTHER" id="PTHR33734:SF22">
    <property type="entry name" value="MEMBRANE-BOUND LYTIC MUREIN TRANSGLYCOSYLASE D"/>
    <property type="match status" value="1"/>
</dbReference>
<gene>
    <name evidence="2" type="ORF">JCM21738_511</name>
</gene>
<proteinExistence type="predicted"/>
<reference evidence="2 3" key="1">
    <citation type="submission" date="2013-12" db="EMBL/GenBank/DDBJ databases">
        <title>NBRP : Genome information of microbial organism related human and environment.</title>
        <authorList>
            <person name="Hattori M."/>
            <person name="Oshima K."/>
            <person name="Inaba H."/>
            <person name="Suda W."/>
            <person name="Sakamoto M."/>
            <person name="Iino T."/>
            <person name="Kitahara M."/>
            <person name="Oshida Y."/>
            <person name="Iida T."/>
            <person name="Kudo T."/>
            <person name="Itoh T."/>
            <person name="Ahmed I."/>
            <person name="Ohkuma M."/>
        </authorList>
    </citation>
    <scope>NUCLEOTIDE SEQUENCE [LARGE SCALE GENOMIC DNA]</scope>
    <source>
        <strain evidence="2 3">JCM 21738</strain>
    </source>
</reference>
<name>W4RI73_9BACI</name>
<dbReference type="eggNOG" id="COG1388">
    <property type="taxonomic scope" value="Bacteria"/>
</dbReference>
<organism evidence="2 3">
    <name type="scientific">Mesobacillus boroniphilus JCM 21738</name>
    <dbReference type="NCBI Taxonomy" id="1294265"/>
    <lineage>
        <taxon>Bacteria</taxon>
        <taxon>Bacillati</taxon>
        <taxon>Bacillota</taxon>
        <taxon>Bacilli</taxon>
        <taxon>Bacillales</taxon>
        <taxon>Bacillaceae</taxon>
        <taxon>Mesobacillus</taxon>
    </lineage>
</organism>
<keyword evidence="2" id="KW-0378">Hydrolase</keyword>
<dbReference type="Gene3D" id="3.10.350.10">
    <property type="entry name" value="LysM domain"/>
    <property type="match status" value="2"/>
</dbReference>
<dbReference type="CDD" id="cd00118">
    <property type="entry name" value="LysM"/>
    <property type="match status" value="2"/>
</dbReference>
<sequence length="104" mass="11686">MIIHVVQRGEALWQIANRYQVTVAQISEINGLENPNQLVVGQALLIPSHDIFHSVRAGEALWSIAQRYGTTVDAIIRANAITNPALIYWDRTPHISYPPYDPAR</sequence>
<dbReference type="GO" id="GO:0016787">
    <property type="term" value="F:hydrolase activity"/>
    <property type="evidence" value="ECO:0007669"/>
    <property type="project" value="UniProtKB-KW"/>
</dbReference>
<dbReference type="SUPFAM" id="SSF54106">
    <property type="entry name" value="LysM domain"/>
    <property type="match status" value="2"/>
</dbReference>
<keyword evidence="3" id="KW-1185">Reference proteome</keyword>
<dbReference type="InterPro" id="IPR036779">
    <property type="entry name" value="LysM_dom_sf"/>
</dbReference>
<comment type="caution">
    <text evidence="2">The sequence shown here is derived from an EMBL/GenBank/DDBJ whole genome shotgun (WGS) entry which is preliminary data.</text>
</comment>
<dbReference type="EMBL" id="BAUW01000003">
    <property type="protein sequence ID" value="GAE43847.1"/>
    <property type="molecule type" value="Genomic_DNA"/>
</dbReference>
<dbReference type="SMART" id="SM00257">
    <property type="entry name" value="LysM"/>
    <property type="match status" value="2"/>
</dbReference>
<dbReference type="PANTHER" id="PTHR33734">
    <property type="entry name" value="LYSM DOMAIN-CONTAINING GPI-ANCHORED PROTEIN 2"/>
    <property type="match status" value="1"/>
</dbReference>
<accession>W4RI73</accession>